<dbReference type="PROSITE" id="PS50853">
    <property type="entry name" value="FN3"/>
    <property type="match status" value="4"/>
</dbReference>
<dbReference type="InterPro" id="IPR036116">
    <property type="entry name" value="FN3_sf"/>
</dbReference>
<sequence>MRARWQGNCLWAVAMLVLSGWCHAQSVTPDVEYKKLIQVDQSIHPLGEHPFGEKVDLSTGELSFEETDVSLPGNGPLLQLSRSLGTTLGVGNFFAKRPFGDWDLDIPRIETATANQSNVTGWEVQATNPLQRCTYFGAPPDVAGGTINSADSWGSDQWWYGYHLIVPGEGSQTLLADGNSLTPTIGGQTFWIATKQNWVIGCGVTADDGGEGFLALAPDGTRYTFAHLFYRPMINITKPGGTPPDGVTAFSSGSAQPQVIVGGTDSLTRREAFMYVTQVQDRFGNTLTYNYDPSTGYLSSIKASDGREIDVTYVSGSQLIHSVTAKATNVPSRTWTYSYDTATNSTLPTLTGVTLPDGSAWSYNLAGFQNDLIQVGGANCNLNQVGTATVTTTTGTVTAPSGLQGSFAEEPVLHGRSYVPKSCWGGLNPPQQVYFLIPNAYYQQSITSETITGAGLPTETWNYSYSAANQSWKSDSCASTNSCPSTVYTDVTDPGGNDTRYTFSNVFDATEGQLQRTDYYSGAAGSTLLRSVANLYANPTGGPWPTAYGIDLQGRDNYLQTEEGSPLQQRTITQEGQNYTWQALAFDAYAQPTDVKRYNDIAGQSPIEETTAYLNDTNLWVLGLPQTVTNVGTGEVESSNSYNSLDELTSRARFGETLMSYTWNSAGQLASFTDGNSHITNLSNYYRGIPQAIGYPDSTSETLAVDDLGQITSITDQSGHTTGYSYDAIGRISQINYPYDSSIDSAQWYPKVFTYAYVTGAERGVGAGHWRRTVTQGSATDTTYFDAELRPVLNDTSNGSADISTATGYDWRGLTTFAAYPEAGSPDLSAITTGTHSTYDALGRLYQTVQDSELGPLTTTTNYVGGPGTQVTDPRGKVTTTYFQAFDQPVYNAPWSISAPDGVSQGIARDIYGEPTAITQSGSYGTETDSVTKTLVYDSYHRLCRTTEPETGSTVMAYDGANNLAWSAEGQTIIESGCGQDQVAAAAQTARSYDPMNRVLTIAPPAGTQGTTYTYDALGRVHTAVSGVATQGFAYNSLGMLTGESLQVSGFTWALGYGYDAYGHRATVSYPAGMGTSEIVSYAPDAWSRPTQAGSYATGVGYFPNGQVESFTYGNGRIYAATQNTRLLTSAFSDGAGGTTDVQEALTYDADGNITAVTDPSGLRTKSFGYDDLNRLTSATANNLYGTESYTYDPINNLRTRLTQGQTLTYNYDATNKLASITQGASTIDSLRYNAQGDTIAQNSTTLAFDAKHQLTSLPGVEGYSYDAAGRRVVKQPASGSPAYYFYDQAGQLMYQYAPGTATTTNFIYLGTHLIARHDHVQLSQPGAISFGTNPTAGSSTVNWGGAPAATSYILQQSSDGGGTWGTVYGGSATSTTVSGLAAGGYVYRVQACIGSNCSGWTTSATLGVWPAIPTVSVPGGTINGPYTVSWTAVTGATGYTVQESLNGGAWSTIATNTTAISLSRPGTTTGSYTYQVEASDAYGTAGWSATSAAVSVNTNYGVVPSPVPTLSVPAASSTGSATVSWTASAPVTGYTLQQSSNGGSTWTTVYSGTATSVALTGLGNGSYTYQVQACNDTAGNSVCTAWVTGSTLVVTHPPANAPSLSTPANSYTGSYTVSWTGVATATSYALQVSSNGGSTWSTAYSGGATSWGASGQGDGSYVYRVEGCNVGGCGPWSGNGTTTVLLPPASAPGLSVPGSSATGNYTVSWGGVATATSYTLQISIDSGGWSTVQSSGATSWGASGQATGTYAYQVQACNAAGCGPWSGTGTTNVLLPPGSAPSLSVPSNSATGSYTVSWGSVATAASYTLQESLNGGGWSTVQSSSATSWNASGRTPGTYAYHVQACNASGCGPWSGSATIRVMLPPVAPAYVSAPDSEPYPSGTWVVSWASVSSATSYNAKRTNTGTNTVVAVYSGSGTSVYQSNVVPGTYVYSVQACNAWGCSGWQTSDPVTVSCTTMSMATQTNGKGVKQPDLIKCP</sequence>
<dbReference type="SMART" id="SM00060">
    <property type="entry name" value="FN3"/>
    <property type="match status" value="5"/>
</dbReference>
<dbReference type="Pfam" id="PF25023">
    <property type="entry name" value="TEN_YD-shell"/>
    <property type="match status" value="1"/>
</dbReference>
<dbReference type="EMBL" id="JBGBPY010000001">
    <property type="protein sequence ID" value="MEY2181990.1"/>
    <property type="molecule type" value="Genomic_DNA"/>
</dbReference>
<dbReference type="Gene3D" id="2.60.40.10">
    <property type="entry name" value="Immunoglobulins"/>
    <property type="match status" value="6"/>
</dbReference>
<dbReference type="SUPFAM" id="SSF49265">
    <property type="entry name" value="Fibronectin type III"/>
    <property type="match status" value="5"/>
</dbReference>
<accession>A0ABV4ANN5</accession>
<dbReference type="Gene3D" id="2.180.10.10">
    <property type="entry name" value="RHS repeat-associated core"/>
    <property type="match status" value="2"/>
</dbReference>
<dbReference type="PANTHER" id="PTHR32305">
    <property type="match status" value="1"/>
</dbReference>
<dbReference type="InterPro" id="IPR003961">
    <property type="entry name" value="FN3_dom"/>
</dbReference>
<feature type="domain" description="Fibronectin type-III" evidence="3">
    <location>
        <begin position="1778"/>
        <end position="1867"/>
    </location>
</feature>
<protein>
    <recommendedName>
        <fullName evidence="3">Fibronectin type-III domain-containing protein</fullName>
    </recommendedName>
</protein>
<proteinExistence type="predicted"/>
<dbReference type="InterPro" id="IPR031325">
    <property type="entry name" value="RHS_repeat"/>
</dbReference>
<comment type="caution">
    <text evidence="4">The sequence shown here is derived from an EMBL/GenBank/DDBJ whole genome shotgun (WGS) entry which is preliminary data.</text>
</comment>
<keyword evidence="1" id="KW-0677">Repeat</keyword>
<reference evidence="4 5" key="1">
    <citation type="submission" date="2024-07" db="EMBL/GenBank/DDBJ databases">
        <title>Molecular mechanisms and environmental adaptations of flagellar loss and biofilm growth of Rhodanobacter under environmental stress.</title>
        <authorList>
            <person name="Chen M."/>
        </authorList>
    </citation>
    <scope>NUCLEOTIDE SEQUENCE [LARGE SCALE GENOMIC DNA]</scope>
    <source>
        <strain evidence="4 5">RS22</strain>
    </source>
</reference>
<dbReference type="InterPro" id="IPR013783">
    <property type="entry name" value="Ig-like_fold"/>
</dbReference>
<dbReference type="InterPro" id="IPR056823">
    <property type="entry name" value="TEN-like_YD-shell"/>
</dbReference>
<keyword evidence="2" id="KW-0732">Signal</keyword>
<keyword evidence="5" id="KW-1185">Reference proteome</keyword>
<evidence type="ECO:0000256" key="1">
    <source>
        <dbReference type="ARBA" id="ARBA00022737"/>
    </source>
</evidence>
<evidence type="ECO:0000259" key="3">
    <source>
        <dbReference type="PROSITE" id="PS50853"/>
    </source>
</evidence>
<dbReference type="InterPro" id="IPR050708">
    <property type="entry name" value="T6SS_VgrG/RHS"/>
</dbReference>
<name>A0ABV4ANN5_9GAMM</name>
<feature type="chain" id="PRO_5045257357" description="Fibronectin type-III domain-containing protein" evidence="2">
    <location>
        <begin position="25"/>
        <end position="1980"/>
    </location>
</feature>
<evidence type="ECO:0000313" key="5">
    <source>
        <dbReference type="Proteomes" id="UP001562159"/>
    </source>
</evidence>
<evidence type="ECO:0000313" key="4">
    <source>
        <dbReference type="EMBL" id="MEY2181990.1"/>
    </source>
</evidence>
<feature type="signal peptide" evidence="2">
    <location>
        <begin position="1"/>
        <end position="24"/>
    </location>
</feature>
<feature type="domain" description="Fibronectin type-III" evidence="3">
    <location>
        <begin position="1504"/>
        <end position="1599"/>
    </location>
</feature>
<dbReference type="CDD" id="cd00063">
    <property type="entry name" value="FN3"/>
    <property type="match status" value="2"/>
</dbReference>
<dbReference type="Proteomes" id="UP001562159">
    <property type="component" value="Unassembled WGS sequence"/>
</dbReference>
<dbReference type="InterPro" id="IPR006530">
    <property type="entry name" value="YD"/>
</dbReference>
<gene>
    <name evidence="4" type="ORF">AB7878_06135</name>
</gene>
<feature type="domain" description="Fibronectin type-III" evidence="3">
    <location>
        <begin position="1602"/>
        <end position="1690"/>
    </location>
</feature>
<dbReference type="PANTHER" id="PTHR32305:SF15">
    <property type="entry name" value="PROTEIN RHSA-RELATED"/>
    <property type="match status" value="1"/>
</dbReference>
<feature type="domain" description="Fibronectin type-III" evidence="3">
    <location>
        <begin position="1325"/>
        <end position="1412"/>
    </location>
</feature>
<organism evidence="4 5">
    <name type="scientific">Rhodanobacter humi</name>
    <dbReference type="NCBI Taxonomy" id="1888173"/>
    <lineage>
        <taxon>Bacteria</taxon>
        <taxon>Pseudomonadati</taxon>
        <taxon>Pseudomonadota</taxon>
        <taxon>Gammaproteobacteria</taxon>
        <taxon>Lysobacterales</taxon>
        <taxon>Rhodanobacteraceae</taxon>
        <taxon>Rhodanobacter</taxon>
    </lineage>
</organism>
<dbReference type="Pfam" id="PF05593">
    <property type="entry name" value="RHS_repeat"/>
    <property type="match status" value="2"/>
</dbReference>
<dbReference type="NCBIfam" id="TIGR01643">
    <property type="entry name" value="YD_repeat_2x"/>
    <property type="match status" value="2"/>
</dbReference>
<evidence type="ECO:0000256" key="2">
    <source>
        <dbReference type="SAM" id="SignalP"/>
    </source>
</evidence>